<dbReference type="NCBIfam" id="TIGR01409">
    <property type="entry name" value="TAT_signal_seq"/>
    <property type="match status" value="1"/>
</dbReference>
<proteinExistence type="predicted"/>
<protein>
    <submittedName>
        <fullName evidence="2">Sugar phosphate isomerase</fullName>
    </submittedName>
</protein>
<dbReference type="InterPro" id="IPR019546">
    <property type="entry name" value="TAT_signal_bac_arc"/>
</dbReference>
<keyword evidence="2" id="KW-0413">Isomerase</keyword>
<keyword evidence="3" id="KW-1185">Reference proteome</keyword>
<dbReference type="PANTHER" id="PTHR12110:SF41">
    <property type="entry name" value="INOSOSE DEHYDRATASE"/>
    <property type="match status" value="1"/>
</dbReference>
<name>A0A512B661_9BACT</name>
<dbReference type="InterPro" id="IPR006311">
    <property type="entry name" value="TAT_signal"/>
</dbReference>
<dbReference type="PANTHER" id="PTHR12110">
    <property type="entry name" value="HYDROXYPYRUVATE ISOMERASE"/>
    <property type="match status" value="1"/>
</dbReference>
<dbReference type="OrthoDB" id="9798407at2"/>
<dbReference type="Gene3D" id="3.20.20.150">
    <property type="entry name" value="Divalent-metal-dependent TIM barrel enzymes"/>
    <property type="match status" value="1"/>
</dbReference>
<dbReference type="GO" id="GO:0016853">
    <property type="term" value="F:isomerase activity"/>
    <property type="evidence" value="ECO:0007669"/>
    <property type="project" value="UniProtKB-KW"/>
</dbReference>
<comment type="caution">
    <text evidence="2">The sequence shown here is derived from an EMBL/GenBank/DDBJ whole genome shotgun (WGS) entry which is preliminary data.</text>
</comment>
<reference evidence="2 3" key="1">
    <citation type="submission" date="2019-07" db="EMBL/GenBank/DDBJ databases">
        <title>Whole genome shotgun sequence of Adhaeribacter aerolatus NBRC 106133.</title>
        <authorList>
            <person name="Hosoyama A."/>
            <person name="Uohara A."/>
            <person name="Ohji S."/>
            <person name="Ichikawa N."/>
        </authorList>
    </citation>
    <scope>NUCLEOTIDE SEQUENCE [LARGE SCALE GENOMIC DNA]</scope>
    <source>
        <strain evidence="2 3">NBRC 106133</strain>
    </source>
</reference>
<dbReference type="RefSeq" id="WP_146905646.1">
    <property type="nucleotide sequence ID" value="NZ_BJYS01000064.1"/>
</dbReference>
<evidence type="ECO:0000313" key="2">
    <source>
        <dbReference type="EMBL" id="GEO07442.1"/>
    </source>
</evidence>
<accession>A0A512B661</accession>
<dbReference type="SUPFAM" id="SSF51658">
    <property type="entry name" value="Xylose isomerase-like"/>
    <property type="match status" value="1"/>
</dbReference>
<evidence type="ECO:0000259" key="1">
    <source>
        <dbReference type="Pfam" id="PF01261"/>
    </source>
</evidence>
<dbReference type="Proteomes" id="UP000321532">
    <property type="component" value="Unassembled WGS sequence"/>
</dbReference>
<dbReference type="InterPro" id="IPR050312">
    <property type="entry name" value="IolE/XylAMocC-like"/>
</dbReference>
<feature type="domain" description="Xylose isomerase-like TIM barrel" evidence="1">
    <location>
        <begin position="54"/>
        <end position="277"/>
    </location>
</feature>
<evidence type="ECO:0000313" key="3">
    <source>
        <dbReference type="Proteomes" id="UP000321532"/>
    </source>
</evidence>
<dbReference type="Pfam" id="PF01261">
    <property type="entry name" value="AP_endonuc_2"/>
    <property type="match status" value="1"/>
</dbReference>
<dbReference type="AlphaFoldDB" id="A0A512B661"/>
<gene>
    <name evidence="2" type="ORF">AAE02nite_51060</name>
</gene>
<organism evidence="2 3">
    <name type="scientific">Adhaeribacter aerolatus</name>
    <dbReference type="NCBI Taxonomy" id="670289"/>
    <lineage>
        <taxon>Bacteria</taxon>
        <taxon>Pseudomonadati</taxon>
        <taxon>Bacteroidota</taxon>
        <taxon>Cytophagia</taxon>
        <taxon>Cytophagales</taxon>
        <taxon>Hymenobacteraceae</taxon>
        <taxon>Adhaeribacter</taxon>
    </lineage>
</organism>
<dbReference type="PROSITE" id="PS51318">
    <property type="entry name" value="TAT"/>
    <property type="match status" value="1"/>
</dbReference>
<dbReference type="InterPro" id="IPR013022">
    <property type="entry name" value="Xyl_isomerase-like_TIM-brl"/>
</dbReference>
<dbReference type="InterPro" id="IPR036237">
    <property type="entry name" value="Xyl_isomerase-like_sf"/>
</dbReference>
<sequence length="279" mass="31636">MKTRRDFLKASGALALGALLKPYHSEAAKVPNNVGIQLYTVRKEMLADAVGTLKQLAKLGYKELESARSDKGHYYGLSATEIKKVTRDLGMNLRSGHVHIDKDWQKTVDKAAESGQQYLICSSLPSQGQTVSNYQRVADTFSKAAEACKKANLVFGYHNHEYEFAKADGKILYEILLDQTDPNLVKMELDLGWVIVTGHDPVKYFEKYPGRFPLWHLKDMHKTKEESTEFGKGRINIARMFQNAQKSGMKYFFVEQEEYAGAPMASVKHNIDYLKKLNF</sequence>
<dbReference type="EMBL" id="BJYS01000064">
    <property type="protein sequence ID" value="GEO07442.1"/>
    <property type="molecule type" value="Genomic_DNA"/>
</dbReference>